<accession>A0ABR6GEG3</accession>
<organism evidence="1 2">
    <name type="scientific">Rhizobium laguerreae</name>
    <dbReference type="NCBI Taxonomy" id="1076926"/>
    <lineage>
        <taxon>Bacteria</taxon>
        <taxon>Pseudomonadati</taxon>
        <taxon>Pseudomonadota</taxon>
        <taxon>Alphaproteobacteria</taxon>
        <taxon>Hyphomicrobiales</taxon>
        <taxon>Rhizobiaceae</taxon>
        <taxon>Rhizobium/Agrobacterium group</taxon>
        <taxon>Rhizobium</taxon>
    </lineage>
</organism>
<dbReference type="Proteomes" id="UP000542811">
    <property type="component" value="Unassembled WGS sequence"/>
</dbReference>
<name>A0ABR6GEG3_9HYPH</name>
<sequence>MKTAMLMGQHDPLRGLEMRILMVVLAFCFAVPAAASTLELDKAVMSATHFGMTPMGVADRRALARTGLAYWESFDSRIPRNSPTVLAWLKKEMNTTDSARISRLTATPEYALWELSETSTLCVELFRSTNELVGLGAFNELYIWTKTLGCYVSRSDLLLHLKRAGLSDGKEDGLFSLQHFGIYHKEITGIVANTLLDEARGSK</sequence>
<evidence type="ECO:0000313" key="2">
    <source>
        <dbReference type="Proteomes" id="UP000542811"/>
    </source>
</evidence>
<evidence type="ECO:0000313" key="1">
    <source>
        <dbReference type="EMBL" id="MBB3164668.1"/>
    </source>
</evidence>
<reference evidence="1 2" key="1">
    <citation type="submission" date="2020-08" db="EMBL/GenBank/DDBJ databases">
        <title>Genomic Encyclopedia of Type Strains, Phase III (KMG-III): the genomes of soil and plant-associated and newly described type strains.</title>
        <authorList>
            <person name="Whitman W."/>
        </authorList>
    </citation>
    <scope>NUCLEOTIDE SEQUENCE [LARGE SCALE GENOMIC DNA]</scope>
    <source>
        <strain evidence="1 2">CECT 8280</strain>
    </source>
</reference>
<keyword evidence="2" id="KW-1185">Reference proteome</keyword>
<protein>
    <submittedName>
        <fullName evidence="1">Uncharacterized protein</fullName>
    </submittedName>
</protein>
<proteinExistence type="predicted"/>
<comment type="caution">
    <text evidence="1">The sequence shown here is derived from an EMBL/GenBank/DDBJ whole genome shotgun (WGS) entry which is preliminary data.</text>
</comment>
<dbReference type="RefSeq" id="WP_158081428.1">
    <property type="nucleotide sequence ID" value="NZ_JACHXX010000008.1"/>
</dbReference>
<dbReference type="EMBL" id="JACHXX010000008">
    <property type="protein sequence ID" value="MBB3164668.1"/>
    <property type="molecule type" value="Genomic_DNA"/>
</dbReference>
<gene>
    <name evidence="1" type="ORF">FHS25_005171</name>
</gene>